<organism evidence="1 2">
    <name type="scientific">Laccaria amethystina LaAM-08-1</name>
    <dbReference type="NCBI Taxonomy" id="1095629"/>
    <lineage>
        <taxon>Eukaryota</taxon>
        <taxon>Fungi</taxon>
        <taxon>Dikarya</taxon>
        <taxon>Basidiomycota</taxon>
        <taxon>Agaricomycotina</taxon>
        <taxon>Agaricomycetes</taxon>
        <taxon>Agaricomycetidae</taxon>
        <taxon>Agaricales</taxon>
        <taxon>Agaricineae</taxon>
        <taxon>Hydnangiaceae</taxon>
        <taxon>Laccaria</taxon>
    </lineage>
</organism>
<keyword evidence="2" id="KW-1185">Reference proteome</keyword>
<evidence type="ECO:0000313" key="1">
    <source>
        <dbReference type="EMBL" id="KIJ94429.1"/>
    </source>
</evidence>
<protein>
    <submittedName>
        <fullName evidence="1">Uncharacterized protein</fullName>
    </submittedName>
</protein>
<name>A0A0C9WJC0_9AGAR</name>
<reference evidence="2" key="2">
    <citation type="submission" date="2015-01" db="EMBL/GenBank/DDBJ databases">
        <title>Evolutionary Origins and Diversification of the Mycorrhizal Mutualists.</title>
        <authorList>
            <consortium name="DOE Joint Genome Institute"/>
            <consortium name="Mycorrhizal Genomics Consortium"/>
            <person name="Kohler A."/>
            <person name="Kuo A."/>
            <person name="Nagy L.G."/>
            <person name="Floudas D."/>
            <person name="Copeland A."/>
            <person name="Barry K.W."/>
            <person name="Cichocki N."/>
            <person name="Veneault-Fourrey C."/>
            <person name="LaButti K."/>
            <person name="Lindquist E.A."/>
            <person name="Lipzen A."/>
            <person name="Lundell T."/>
            <person name="Morin E."/>
            <person name="Murat C."/>
            <person name="Riley R."/>
            <person name="Ohm R."/>
            <person name="Sun H."/>
            <person name="Tunlid A."/>
            <person name="Henrissat B."/>
            <person name="Grigoriev I.V."/>
            <person name="Hibbett D.S."/>
            <person name="Martin F."/>
        </authorList>
    </citation>
    <scope>NUCLEOTIDE SEQUENCE [LARGE SCALE GENOMIC DNA]</scope>
    <source>
        <strain evidence="2">LaAM-08-1</strain>
    </source>
</reference>
<sequence length="49" mass="5326">MDVYSPHVKVIHVLQSPIRATAINTSLKLPSALGQWLALPIAFTPAIVF</sequence>
<accession>A0A0C9WJC0</accession>
<proteinExistence type="predicted"/>
<dbReference type="EMBL" id="KN838794">
    <property type="protein sequence ID" value="KIJ94429.1"/>
    <property type="molecule type" value="Genomic_DNA"/>
</dbReference>
<reference evidence="1 2" key="1">
    <citation type="submission" date="2014-04" db="EMBL/GenBank/DDBJ databases">
        <authorList>
            <consortium name="DOE Joint Genome Institute"/>
            <person name="Kuo A."/>
            <person name="Kohler A."/>
            <person name="Nagy L.G."/>
            <person name="Floudas D."/>
            <person name="Copeland A."/>
            <person name="Barry K.W."/>
            <person name="Cichocki N."/>
            <person name="Veneault-Fourrey C."/>
            <person name="LaButti K."/>
            <person name="Lindquist E.A."/>
            <person name="Lipzen A."/>
            <person name="Lundell T."/>
            <person name="Morin E."/>
            <person name="Murat C."/>
            <person name="Sun H."/>
            <person name="Tunlid A."/>
            <person name="Henrissat B."/>
            <person name="Grigoriev I.V."/>
            <person name="Hibbett D.S."/>
            <person name="Martin F."/>
            <person name="Nordberg H.P."/>
            <person name="Cantor M.N."/>
            <person name="Hua S.X."/>
        </authorList>
    </citation>
    <scope>NUCLEOTIDE SEQUENCE [LARGE SCALE GENOMIC DNA]</scope>
    <source>
        <strain evidence="1 2">LaAM-08-1</strain>
    </source>
</reference>
<gene>
    <name evidence="1" type="ORF">K443DRAFT_12121</name>
</gene>
<dbReference type="HOGENOM" id="CLU_3143294_0_0_1"/>
<dbReference type="AlphaFoldDB" id="A0A0C9WJC0"/>
<dbReference type="Proteomes" id="UP000054477">
    <property type="component" value="Unassembled WGS sequence"/>
</dbReference>
<evidence type="ECO:0000313" key="2">
    <source>
        <dbReference type="Proteomes" id="UP000054477"/>
    </source>
</evidence>